<accession>A0A3B1C9S1</accession>
<name>A0A3B1C9S1_9ZZZZ</name>
<reference evidence="1" key="1">
    <citation type="submission" date="2018-06" db="EMBL/GenBank/DDBJ databases">
        <authorList>
            <person name="Zhirakovskaya E."/>
        </authorList>
    </citation>
    <scope>NUCLEOTIDE SEQUENCE</scope>
</reference>
<evidence type="ECO:0000313" key="1">
    <source>
        <dbReference type="EMBL" id="VAX21413.1"/>
    </source>
</evidence>
<dbReference type="AlphaFoldDB" id="A0A3B1C9S1"/>
<proteinExistence type="predicted"/>
<gene>
    <name evidence="1" type="ORF">MNBD_NITROSPINAE01-38</name>
</gene>
<organism evidence="1">
    <name type="scientific">hydrothermal vent metagenome</name>
    <dbReference type="NCBI Taxonomy" id="652676"/>
    <lineage>
        <taxon>unclassified sequences</taxon>
        <taxon>metagenomes</taxon>
        <taxon>ecological metagenomes</taxon>
    </lineage>
</organism>
<protein>
    <submittedName>
        <fullName evidence="1">Uncharacterized protein</fullName>
    </submittedName>
</protein>
<sequence>MLGKKRLALTLAVILLLLLPLTGCKLQYAGESFSLKIGPNGGGSLSVVYKNMGSAQEKFYLRTKDLDELRLAFRNDEYIKKAAKENIKIINHRLDFIDYTINGNIEAETDDYKNFFRLFTNYTFEVADRIYITPLNGTVTRATLSEGGEIVVRNNKYSFAWGLDTKDLSFTASYKVLGASFKNELRKQYQDKK</sequence>
<dbReference type="EMBL" id="UOGC01000119">
    <property type="protein sequence ID" value="VAX21413.1"/>
    <property type="molecule type" value="Genomic_DNA"/>
</dbReference>